<accession>A0A0A9EGU6</accession>
<name>A0A0A9EGU6_ARUDO</name>
<reference evidence="1" key="2">
    <citation type="journal article" date="2015" name="Data Brief">
        <title>Shoot transcriptome of the giant reed, Arundo donax.</title>
        <authorList>
            <person name="Barrero R.A."/>
            <person name="Guerrero F.D."/>
            <person name="Moolhuijzen P."/>
            <person name="Goolsby J.A."/>
            <person name="Tidwell J."/>
            <person name="Bellgard S.E."/>
            <person name="Bellgard M.I."/>
        </authorList>
    </citation>
    <scope>NUCLEOTIDE SEQUENCE</scope>
    <source>
        <tissue evidence="1">Shoot tissue taken approximately 20 cm above the soil surface</tissue>
    </source>
</reference>
<evidence type="ECO:0000313" key="1">
    <source>
        <dbReference type="EMBL" id="JAD98228.1"/>
    </source>
</evidence>
<proteinExistence type="predicted"/>
<reference evidence="1" key="1">
    <citation type="submission" date="2014-09" db="EMBL/GenBank/DDBJ databases">
        <authorList>
            <person name="Magalhaes I.L.F."/>
            <person name="Oliveira U."/>
            <person name="Santos F.R."/>
            <person name="Vidigal T.H.D.A."/>
            <person name="Brescovit A.D."/>
            <person name="Santos A.J."/>
        </authorList>
    </citation>
    <scope>NUCLEOTIDE SEQUENCE</scope>
    <source>
        <tissue evidence="1">Shoot tissue taken approximately 20 cm above the soil surface</tissue>
    </source>
</reference>
<organism evidence="1">
    <name type="scientific">Arundo donax</name>
    <name type="common">Giant reed</name>
    <name type="synonym">Donax arundinaceus</name>
    <dbReference type="NCBI Taxonomy" id="35708"/>
    <lineage>
        <taxon>Eukaryota</taxon>
        <taxon>Viridiplantae</taxon>
        <taxon>Streptophyta</taxon>
        <taxon>Embryophyta</taxon>
        <taxon>Tracheophyta</taxon>
        <taxon>Spermatophyta</taxon>
        <taxon>Magnoliopsida</taxon>
        <taxon>Liliopsida</taxon>
        <taxon>Poales</taxon>
        <taxon>Poaceae</taxon>
        <taxon>PACMAD clade</taxon>
        <taxon>Arundinoideae</taxon>
        <taxon>Arundineae</taxon>
        <taxon>Arundo</taxon>
    </lineage>
</organism>
<dbReference type="AlphaFoldDB" id="A0A0A9EGU6"/>
<dbReference type="EMBL" id="GBRH01199667">
    <property type="protein sequence ID" value="JAD98228.1"/>
    <property type="molecule type" value="Transcribed_RNA"/>
</dbReference>
<protein>
    <submittedName>
        <fullName evidence="1">Uncharacterized protein</fullName>
    </submittedName>
</protein>
<sequence length="73" mass="8494">MSTVQIMILISFDTIKFQFTVSDVACSTDAIDRRKLQYSECQIVFLLVQNLNMVCTYMCRWCLQLFSGVPWCP</sequence>